<dbReference type="STRING" id="316067.Geob_2961"/>
<gene>
    <name evidence="3" type="ordered locus">Geob_2961</name>
</gene>
<evidence type="ECO:0000313" key="3">
    <source>
        <dbReference type="EMBL" id="ACM21304.1"/>
    </source>
</evidence>
<evidence type="ECO:0000313" key="4">
    <source>
        <dbReference type="Proteomes" id="UP000007721"/>
    </source>
</evidence>
<dbReference type="PROSITE" id="PS50943">
    <property type="entry name" value="HTH_CROC1"/>
    <property type="match status" value="1"/>
</dbReference>
<dbReference type="RefSeq" id="WP_012648032.1">
    <property type="nucleotide sequence ID" value="NC_011979.1"/>
</dbReference>
<dbReference type="CDD" id="cd00093">
    <property type="entry name" value="HTH_XRE"/>
    <property type="match status" value="1"/>
</dbReference>
<dbReference type="PANTHER" id="PTHR36924:SF1">
    <property type="entry name" value="ANTITOXIN HIGA-1"/>
    <property type="match status" value="1"/>
</dbReference>
<protein>
    <submittedName>
        <fullName evidence="3">Antitoxin, XRE family</fullName>
    </submittedName>
</protein>
<dbReference type="NCBIfam" id="TIGR02607">
    <property type="entry name" value="antidote_HigA"/>
    <property type="match status" value="1"/>
</dbReference>
<dbReference type="Proteomes" id="UP000007721">
    <property type="component" value="Chromosome"/>
</dbReference>
<dbReference type="AlphaFoldDB" id="B9M2V8"/>
<dbReference type="SUPFAM" id="SSF47413">
    <property type="entry name" value="lambda repressor-like DNA-binding domains"/>
    <property type="match status" value="1"/>
</dbReference>
<dbReference type="OrthoDB" id="9798100at2"/>
<evidence type="ECO:0000259" key="2">
    <source>
        <dbReference type="PROSITE" id="PS50943"/>
    </source>
</evidence>
<keyword evidence="1" id="KW-0238">DNA-binding</keyword>
<sequence length="96" mass="10660">MARMHDPAHPGEVLREFLPEDMSIGEIAARLGVSRPHLSRLLNGHAAMTAEMAIKVGLLTRTTPESWLVNQAKWDLWRASQKPLPKVEPLDLESAA</sequence>
<organism evidence="3 4">
    <name type="scientific">Geotalea daltonii (strain DSM 22248 / JCM 15807 / FRC-32)</name>
    <name type="common">Geobacter daltonii</name>
    <dbReference type="NCBI Taxonomy" id="316067"/>
    <lineage>
        <taxon>Bacteria</taxon>
        <taxon>Pseudomonadati</taxon>
        <taxon>Thermodesulfobacteriota</taxon>
        <taxon>Desulfuromonadia</taxon>
        <taxon>Geobacterales</taxon>
        <taxon>Geobacteraceae</taxon>
        <taxon>Geotalea</taxon>
    </lineage>
</organism>
<proteinExistence type="predicted"/>
<dbReference type="InterPro" id="IPR010982">
    <property type="entry name" value="Lambda_DNA-bd_dom_sf"/>
</dbReference>
<reference evidence="3 4" key="1">
    <citation type="submission" date="2009-01" db="EMBL/GenBank/DDBJ databases">
        <title>Complete sequence of Geobacter sp. FRC-32.</title>
        <authorList>
            <consortium name="US DOE Joint Genome Institute"/>
            <person name="Lucas S."/>
            <person name="Copeland A."/>
            <person name="Lapidus A."/>
            <person name="Glavina del Rio T."/>
            <person name="Dalin E."/>
            <person name="Tice H."/>
            <person name="Bruce D."/>
            <person name="Goodwin L."/>
            <person name="Pitluck S."/>
            <person name="Saunders E."/>
            <person name="Brettin T."/>
            <person name="Detter J.C."/>
            <person name="Han C."/>
            <person name="Larimer F."/>
            <person name="Land M."/>
            <person name="Hauser L."/>
            <person name="Kyrpides N."/>
            <person name="Ovchinnikova G."/>
            <person name="Kostka J."/>
            <person name="Richardson P."/>
        </authorList>
    </citation>
    <scope>NUCLEOTIDE SEQUENCE [LARGE SCALE GENOMIC DNA]</scope>
    <source>
        <strain evidence="4">DSM 22248 / JCM 15807 / FRC-32</strain>
    </source>
</reference>
<accession>B9M2V8</accession>
<dbReference type="InterPro" id="IPR013430">
    <property type="entry name" value="Toxin_antidote_HigA"/>
</dbReference>
<name>B9M2V8_GEODF</name>
<dbReference type="Gene3D" id="1.10.260.40">
    <property type="entry name" value="lambda repressor-like DNA-binding domains"/>
    <property type="match status" value="1"/>
</dbReference>
<dbReference type="Pfam" id="PF01381">
    <property type="entry name" value="HTH_3"/>
    <property type="match status" value="1"/>
</dbReference>
<dbReference type="HOGENOM" id="CLU_140230_2_1_7"/>
<dbReference type="eggNOG" id="COG3093">
    <property type="taxonomic scope" value="Bacteria"/>
</dbReference>
<keyword evidence="4" id="KW-1185">Reference proteome</keyword>
<dbReference type="PANTHER" id="PTHR36924">
    <property type="entry name" value="ANTITOXIN HIGA-1"/>
    <property type="match status" value="1"/>
</dbReference>
<feature type="domain" description="HTH cro/C1-type" evidence="2">
    <location>
        <begin position="22"/>
        <end position="67"/>
    </location>
</feature>
<dbReference type="GO" id="GO:0003677">
    <property type="term" value="F:DNA binding"/>
    <property type="evidence" value="ECO:0007669"/>
    <property type="project" value="UniProtKB-KW"/>
</dbReference>
<evidence type="ECO:0000256" key="1">
    <source>
        <dbReference type="ARBA" id="ARBA00023125"/>
    </source>
</evidence>
<dbReference type="KEGG" id="geo:Geob_2961"/>
<dbReference type="InterPro" id="IPR001387">
    <property type="entry name" value="Cro/C1-type_HTH"/>
</dbReference>
<dbReference type="EMBL" id="CP001390">
    <property type="protein sequence ID" value="ACM21304.1"/>
    <property type="molecule type" value="Genomic_DNA"/>
</dbReference>